<dbReference type="OrthoDB" id="9794601at2"/>
<dbReference type="PANTHER" id="PTHR11927">
    <property type="entry name" value="GALACTOSIDE 2-L-FUCOSYLTRANSFERASE"/>
    <property type="match status" value="1"/>
</dbReference>
<keyword evidence="4" id="KW-1185">Reference proteome</keyword>
<protein>
    <submittedName>
        <fullName evidence="3">Alpha-1,2-fucosyltransferase</fullName>
    </submittedName>
</protein>
<keyword evidence="1 3" id="KW-0328">Glycosyltransferase</keyword>
<evidence type="ECO:0000313" key="4">
    <source>
        <dbReference type="Proteomes" id="UP000002495"/>
    </source>
</evidence>
<evidence type="ECO:0000256" key="2">
    <source>
        <dbReference type="ARBA" id="ARBA00022679"/>
    </source>
</evidence>
<dbReference type="InterPro" id="IPR002516">
    <property type="entry name" value="Glyco_trans_11"/>
</dbReference>
<dbReference type="RefSeq" id="WP_011114912.1">
    <property type="nucleotide sequence ID" value="NC_004917.1"/>
</dbReference>
<evidence type="ECO:0000313" key="3">
    <source>
        <dbReference type="EMBL" id="AAP76666.1"/>
    </source>
</evidence>
<dbReference type="Pfam" id="PF01531">
    <property type="entry name" value="Glyco_transf_11"/>
    <property type="match status" value="1"/>
</dbReference>
<dbReference type="HOGENOM" id="CLU_1774866_0_0_7"/>
<organism evidence="3 4">
    <name type="scientific">Helicobacter hepaticus (strain ATCC 51449 / 3B1)</name>
    <dbReference type="NCBI Taxonomy" id="235279"/>
    <lineage>
        <taxon>Bacteria</taxon>
        <taxon>Pseudomonadati</taxon>
        <taxon>Campylobacterota</taxon>
        <taxon>Epsilonproteobacteria</taxon>
        <taxon>Campylobacterales</taxon>
        <taxon>Helicobacteraceae</taxon>
        <taxon>Helicobacter</taxon>
    </lineage>
</organism>
<dbReference type="GO" id="GO:0005975">
    <property type="term" value="P:carbohydrate metabolic process"/>
    <property type="evidence" value="ECO:0007669"/>
    <property type="project" value="InterPro"/>
</dbReference>
<dbReference type="GO" id="GO:0008107">
    <property type="term" value="F:galactoside 2-alpha-L-fucosyltransferase activity"/>
    <property type="evidence" value="ECO:0007669"/>
    <property type="project" value="InterPro"/>
</dbReference>
<dbReference type="EMBL" id="AE017125">
    <property type="protein sequence ID" value="AAP76666.1"/>
    <property type="molecule type" value="Genomic_DNA"/>
</dbReference>
<dbReference type="Proteomes" id="UP000002495">
    <property type="component" value="Chromosome"/>
</dbReference>
<evidence type="ECO:0000256" key="1">
    <source>
        <dbReference type="ARBA" id="ARBA00022676"/>
    </source>
</evidence>
<reference evidence="3 4" key="1">
    <citation type="journal article" date="2003" name="Proc. Natl. Acad. Sci. U.S.A.">
        <title>The complete genome sequence of the carcinogenic bacterium Helicobacter hepaticus.</title>
        <authorList>
            <person name="Suerbaum S."/>
            <person name="Josenhans C."/>
            <person name="Sterzenbach T."/>
            <person name="Drescher B."/>
            <person name="Brandt P."/>
            <person name="Bell M."/>
            <person name="Droege M."/>
            <person name="Fartmann B."/>
            <person name="Fischer H.-P."/>
            <person name="Ge Z."/>
            <person name="Hoerster A."/>
            <person name="Holland R."/>
            <person name="Klein K."/>
            <person name="Koenig J."/>
            <person name="Macko L."/>
            <person name="Mendz G.L."/>
            <person name="Nyakatura G."/>
            <person name="Schauer D.B."/>
            <person name="Shen Z."/>
            <person name="Weber J."/>
            <person name="Frosch M."/>
            <person name="Fox J.G."/>
        </authorList>
    </citation>
    <scope>NUCLEOTIDE SEQUENCE [LARGE SCALE GENOMIC DNA]</scope>
    <source>
        <strain evidence="4">ATCC 51449 / 3B1</strain>
    </source>
</reference>
<proteinExistence type="predicted"/>
<accession>Q7VK23</accession>
<gene>
    <name evidence="3" type="ordered locus">HH_0069</name>
</gene>
<dbReference type="GO" id="GO:0016020">
    <property type="term" value="C:membrane"/>
    <property type="evidence" value="ECO:0007669"/>
    <property type="project" value="InterPro"/>
</dbReference>
<dbReference type="AlphaFoldDB" id="Q7VK23"/>
<dbReference type="STRING" id="235279.HH_0069"/>
<dbReference type="KEGG" id="hhe:HH_0069"/>
<dbReference type="PANTHER" id="PTHR11927:SF9">
    <property type="entry name" value="L-FUCOSYLTRANSFERASE"/>
    <property type="match status" value="1"/>
</dbReference>
<keyword evidence="2 3" id="KW-0808">Transferase</keyword>
<dbReference type="CDD" id="cd11301">
    <property type="entry name" value="Fut1_Fut2_like"/>
    <property type="match status" value="1"/>
</dbReference>
<name>Q7VK23_HELHP</name>
<sequence length="158" mass="18133">MPPPPIKSEINKHKLEQILQAKNSVFIHIRRGDCLTHSCQIDVSYHKKAVATIVSKINNPQFFLFCADREFAQNLDLGYPFVDMTTQEIDENNHYEDLILMAHCQNGIVANSTYSWWAAYLINNPHKIIIAPTPWLLGTDEIICENWIKIEAAKEVVL</sequence>